<dbReference type="InterPro" id="IPR016153">
    <property type="entry name" value="Heat_shock_Hsp33_N"/>
</dbReference>
<dbReference type="HAMAP" id="MF_00117">
    <property type="entry name" value="HslO"/>
    <property type="match status" value="1"/>
</dbReference>
<dbReference type="Pfam" id="PF01430">
    <property type="entry name" value="HSP33"/>
    <property type="match status" value="1"/>
</dbReference>
<dbReference type="InterPro" id="IPR000397">
    <property type="entry name" value="Heat_shock_Hsp33"/>
</dbReference>
<keyword evidence="5 6" id="KW-0676">Redox-active center</keyword>
<gene>
    <name evidence="6 7" type="primary">hslO</name>
    <name evidence="7" type="ORF">N8M53_12305</name>
</gene>
<feature type="disulfide bond" description="Redox-active" evidence="6">
    <location>
        <begin position="229"/>
        <end position="231"/>
    </location>
</feature>
<dbReference type="Proteomes" id="UP001164748">
    <property type="component" value="Chromosome"/>
</dbReference>
<dbReference type="PIRSF" id="PIRSF005261">
    <property type="entry name" value="Heat_shock_Hsp33"/>
    <property type="match status" value="1"/>
</dbReference>
<sequence>MSNDQLHRYLFEDVSVRGELVKLDDTYQRILENQDFPAPVNALLGEMLAATSLLTATLKFNGSITVQLQGDGPVSLAVINGDHHQQLRGTARVKGEIKDGATLPEMMGKGQLIITIEPVDGERYQGIVGLESDSLQACLEDYFARSEQLMTRLWLRTGEHDGKPHAAGMMLQILPDGKGDNSDFEHLAQLTETIKNDELFSLSAKDVLYRLYHQEKVTLYPAQEVVFKCSCSRERSASAIAAIERSEVDKMVAEMGTIHLHCDYCGTDYAFDSVDVAAIFEQNADSSSQMQ</sequence>
<evidence type="ECO:0000256" key="6">
    <source>
        <dbReference type="HAMAP-Rule" id="MF_00117"/>
    </source>
</evidence>
<dbReference type="Gene3D" id="3.90.1280.10">
    <property type="entry name" value="HSP33 redox switch-like"/>
    <property type="match status" value="1"/>
</dbReference>
<dbReference type="AlphaFoldDB" id="A0AA47LRA5"/>
<dbReference type="GO" id="GO:0042026">
    <property type="term" value="P:protein refolding"/>
    <property type="evidence" value="ECO:0007669"/>
    <property type="project" value="TreeGrafter"/>
</dbReference>
<dbReference type="NCBIfam" id="NF001033">
    <property type="entry name" value="PRK00114.1"/>
    <property type="match status" value="1"/>
</dbReference>
<organism evidence="7 8">
    <name type="scientific">Salinivibrio kushneri</name>
    <dbReference type="NCBI Taxonomy" id="1908198"/>
    <lineage>
        <taxon>Bacteria</taxon>
        <taxon>Pseudomonadati</taxon>
        <taxon>Pseudomonadota</taxon>
        <taxon>Gammaproteobacteria</taxon>
        <taxon>Vibrionales</taxon>
        <taxon>Vibrionaceae</taxon>
        <taxon>Salinivibrio</taxon>
    </lineage>
</organism>
<evidence type="ECO:0000256" key="5">
    <source>
        <dbReference type="ARBA" id="ARBA00023284"/>
    </source>
</evidence>
<dbReference type="PANTHER" id="PTHR30111:SF1">
    <property type="entry name" value="33 KDA CHAPERONIN"/>
    <property type="match status" value="1"/>
</dbReference>
<comment type="PTM">
    <text evidence="6">Under oxidizing conditions two disulfide bonds are formed involving the reactive cysteines. Under reducing conditions zinc is bound to the reactive cysteines and the protein is inactive.</text>
</comment>
<dbReference type="SUPFAM" id="SSF118352">
    <property type="entry name" value="HSP33 redox switch-like"/>
    <property type="match status" value="1"/>
</dbReference>
<comment type="similarity">
    <text evidence="6">Belongs to the HSP33 family.</text>
</comment>
<keyword evidence="1 6" id="KW-0963">Cytoplasm</keyword>
<dbReference type="EMBL" id="CP114588">
    <property type="protein sequence ID" value="WBA08554.1"/>
    <property type="molecule type" value="Genomic_DNA"/>
</dbReference>
<protein>
    <recommendedName>
        <fullName evidence="6">33 kDa chaperonin</fullName>
    </recommendedName>
    <alternativeName>
        <fullName evidence="6">Heat shock protein 33 homolog</fullName>
        <shortName evidence="6">HSP33</shortName>
    </alternativeName>
</protein>
<reference evidence="7" key="1">
    <citation type="submission" date="2022-09" db="EMBL/GenBank/DDBJ databases">
        <authorList>
            <person name="Li Z.-J."/>
        </authorList>
    </citation>
    <scope>NUCLEOTIDE SEQUENCE</scope>
    <source>
        <strain evidence="7">TGB11</strain>
    </source>
</reference>
<evidence type="ECO:0000313" key="8">
    <source>
        <dbReference type="Proteomes" id="UP001164748"/>
    </source>
</evidence>
<dbReference type="CDD" id="cd00498">
    <property type="entry name" value="Hsp33"/>
    <property type="match status" value="1"/>
</dbReference>
<evidence type="ECO:0000256" key="4">
    <source>
        <dbReference type="ARBA" id="ARBA00023186"/>
    </source>
</evidence>
<dbReference type="GO" id="GO:0044183">
    <property type="term" value="F:protein folding chaperone"/>
    <property type="evidence" value="ECO:0007669"/>
    <property type="project" value="TreeGrafter"/>
</dbReference>
<dbReference type="Gene3D" id="1.10.287.480">
    <property type="entry name" value="helix hairpin bin"/>
    <property type="match status" value="1"/>
</dbReference>
<evidence type="ECO:0000256" key="3">
    <source>
        <dbReference type="ARBA" id="ARBA00023157"/>
    </source>
</evidence>
<dbReference type="GO" id="GO:0005737">
    <property type="term" value="C:cytoplasm"/>
    <property type="evidence" value="ECO:0007669"/>
    <property type="project" value="UniProtKB-SubCell"/>
</dbReference>
<dbReference type="GO" id="GO:0051082">
    <property type="term" value="F:unfolded protein binding"/>
    <property type="evidence" value="ECO:0007669"/>
    <property type="project" value="UniProtKB-UniRule"/>
</dbReference>
<accession>A0AA47LRA5</accession>
<keyword evidence="4 6" id="KW-0143">Chaperone</keyword>
<dbReference type="SUPFAM" id="SSF64397">
    <property type="entry name" value="Hsp33 domain"/>
    <property type="match status" value="1"/>
</dbReference>
<comment type="function">
    <text evidence="6">Redox regulated molecular chaperone. Protects both thermally unfolding and oxidatively damaged proteins from irreversible aggregation. Plays an important role in the bacterial defense system toward oxidative stress.</text>
</comment>
<dbReference type="Gene3D" id="3.55.30.10">
    <property type="entry name" value="Hsp33 domain"/>
    <property type="match status" value="1"/>
</dbReference>
<keyword evidence="3 6" id="KW-1015">Disulfide bond</keyword>
<evidence type="ECO:0000313" key="7">
    <source>
        <dbReference type="EMBL" id="WBA08554.1"/>
    </source>
</evidence>
<dbReference type="InterPro" id="IPR023212">
    <property type="entry name" value="Hsp33_helix_hairpin_bin_dom_sf"/>
</dbReference>
<evidence type="ECO:0000256" key="1">
    <source>
        <dbReference type="ARBA" id="ARBA00022490"/>
    </source>
</evidence>
<evidence type="ECO:0000256" key="2">
    <source>
        <dbReference type="ARBA" id="ARBA00022833"/>
    </source>
</evidence>
<dbReference type="InterPro" id="IPR016154">
    <property type="entry name" value="Heat_shock_Hsp33_C"/>
</dbReference>
<dbReference type="RefSeq" id="WP_269578976.1">
    <property type="nucleotide sequence ID" value="NZ_CP114588.1"/>
</dbReference>
<dbReference type="PANTHER" id="PTHR30111">
    <property type="entry name" value="33 KDA CHAPERONIN"/>
    <property type="match status" value="1"/>
</dbReference>
<name>A0AA47LRA5_9GAMM</name>
<proteinExistence type="inferred from homology"/>
<feature type="disulfide bond" description="Redox-active" evidence="6">
    <location>
        <begin position="262"/>
        <end position="265"/>
    </location>
</feature>
<keyword evidence="2 6" id="KW-0862">Zinc</keyword>
<comment type="subcellular location">
    <subcellularLocation>
        <location evidence="6">Cytoplasm</location>
    </subcellularLocation>
</comment>